<keyword evidence="3" id="KW-0472">Membrane</keyword>
<keyword evidence="4" id="KW-0564">Palmitate</keyword>
<protein>
    <submittedName>
        <fullName evidence="6">Lipoprotein antigen</fullName>
    </submittedName>
</protein>
<evidence type="ECO:0000313" key="7">
    <source>
        <dbReference type="Proteomes" id="UP000247781"/>
    </source>
</evidence>
<reference evidence="7" key="1">
    <citation type="submission" date="2018-05" db="EMBL/GenBank/DDBJ databases">
        <authorList>
            <person name="Deangelis K."/>
            <person name="Huntemann M."/>
            <person name="Clum A."/>
            <person name="Pillay M."/>
            <person name="Palaniappan K."/>
            <person name="Varghese N."/>
            <person name="Mikhailova N."/>
            <person name="Stamatis D."/>
            <person name="Reddy T."/>
            <person name="Daum C."/>
            <person name="Shapiro N."/>
            <person name="Ivanova N."/>
            <person name="Kyrpides N."/>
            <person name="Woyke T."/>
        </authorList>
    </citation>
    <scope>NUCLEOTIDE SEQUENCE [LARGE SCALE GENOMIC DNA]</scope>
    <source>
        <strain evidence="7">GAS496</strain>
    </source>
</reference>
<sequence length="185" mass="18538">MAARYSGDETPLILMRQATEAIVVIAALSTCLVGCSSSSSQPTHASAPSAGVTRVGGTSAGRARVGLASAPNSDTVAAGGAHVTVNGQSYDFATLVTCKKAAGYGQHWVMGAFAPSATPAAFEVDKTPDGKSIQLVSIIFGGQIWGAGGSSAHVRNEGNSYTVTGTAINAITNVSASFEIDATCP</sequence>
<dbReference type="Proteomes" id="UP000247781">
    <property type="component" value="Unassembled WGS sequence"/>
</dbReference>
<keyword evidence="1" id="KW-1003">Cell membrane</keyword>
<organism evidence="6 7">
    <name type="scientific">Mycolicibacterium moriokaense</name>
    <dbReference type="NCBI Taxonomy" id="39691"/>
    <lineage>
        <taxon>Bacteria</taxon>
        <taxon>Bacillati</taxon>
        <taxon>Actinomycetota</taxon>
        <taxon>Actinomycetes</taxon>
        <taxon>Mycobacteriales</taxon>
        <taxon>Mycobacteriaceae</taxon>
        <taxon>Mycolicibacterium</taxon>
    </lineage>
</organism>
<dbReference type="Pfam" id="PF05481">
    <property type="entry name" value="Myco_19_kDa"/>
    <property type="match status" value="1"/>
</dbReference>
<accession>A0A318HD03</accession>
<gene>
    <name evidence="6" type="ORF">C8E89_114159</name>
</gene>
<keyword evidence="7" id="KW-1185">Reference proteome</keyword>
<evidence type="ECO:0000313" key="6">
    <source>
        <dbReference type="EMBL" id="PXX06386.1"/>
    </source>
</evidence>
<evidence type="ECO:0000256" key="2">
    <source>
        <dbReference type="ARBA" id="ARBA00022729"/>
    </source>
</evidence>
<dbReference type="EMBL" id="QJJU01000014">
    <property type="protein sequence ID" value="PXX06386.1"/>
    <property type="molecule type" value="Genomic_DNA"/>
</dbReference>
<keyword evidence="5 6" id="KW-0449">Lipoprotein</keyword>
<comment type="caution">
    <text evidence="6">The sequence shown here is derived from an EMBL/GenBank/DDBJ whole genome shotgun (WGS) entry which is preliminary data.</text>
</comment>
<evidence type="ECO:0000256" key="4">
    <source>
        <dbReference type="ARBA" id="ARBA00023139"/>
    </source>
</evidence>
<evidence type="ECO:0000256" key="1">
    <source>
        <dbReference type="ARBA" id="ARBA00022475"/>
    </source>
</evidence>
<name>A0A318HD03_9MYCO</name>
<evidence type="ECO:0000256" key="3">
    <source>
        <dbReference type="ARBA" id="ARBA00023136"/>
    </source>
</evidence>
<evidence type="ECO:0000256" key="5">
    <source>
        <dbReference type="ARBA" id="ARBA00023288"/>
    </source>
</evidence>
<dbReference type="AlphaFoldDB" id="A0A318HD03"/>
<dbReference type="GO" id="GO:0016020">
    <property type="term" value="C:membrane"/>
    <property type="evidence" value="ECO:0007669"/>
    <property type="project" value="InterPro"/>
</dbReference>
<reference evidence="6 7" key="2">
    <citation type="submission" date="2018-06" db="EMBL/GenBank/DDBJ databases">
        <title>Sequencing of bacterial isolates from soil warming experiment in Harvard Forest, Massachusetts, USA.</title>
        <authorList>
            <person name="Deangelis K.PhD."/>
        </authorList>
    </citation>
    <scope>NUCLEOTIDE SEQUENCE [LARGE SCALE GENOMIC DNA]</scope>
    <source>
        <strain evidence="6 7">GAS496</strain>
    </source>
</reference>
<proteinExistence type="predicted"/>
<keyword evidence="2" id="KW-0732">Signal</keyword>
<dbReference type="InterPro" id="IPR008691">
    <property type="entry name" value="LpqH"/>
</dbReference>